<dbReference type="SUPFAM" id="SSF52279">
    <property type="entry name" value="Beta-D-glucan exohydrolase, C-terminal domain"/>
    <property type="match status" value="1"/>
</dbReference>
<dbReference type="Pfam" id="PF01915">
    <property type="entry name" value="Glyco_hydro_3_C"/>
    <property type="match status" value="1"/>
</dbReference>
<dbReference type="InterPro" id="IPR002772">
    <property type="entry name" value="Glyco_hydro_3_C"/>
</dbReference>
<feature type="compositionally biased region" description="Basic residues" evidence="2">
    <location>
        <begin position="7"/>
        <end position="16"/>
    </location>
</feature>
<comment type="caution">
    <text evidence="5">The sequence shown here is derived from an EMBL/GenBank/DDBJ whole genome shotgun (WGS) entry which is preliminary data.</text>
</comment>
<feature type="region of interest" description="Disordered" evidence="2">
    <location>
        <begin position="1"/>
        <end position="28"/>
    </location>
</feature>
<evidence type="ECO:0000313" key="5">
    <source>
        <dbReference type="EMBL" id="MBB4751966.1"/>
    </source>
</evidence>
<dbReference type="AlphaFoldDB" id="A0A7W7MJ30"/>
<evidence type="ECO:0000259" key="3">
    <source>
        <dbReference type="Pfam" id="PF01915"/>
    </source>
</evidence>
<feature type="region of interest" description="Disordered" evidence="2">
    <location>
        <begin position="80"/>
        <end position="102"/>
    </location>
</feature>
<gene>
    <name evidence="4" type="ORF">Alo02nite_72050</name>
    <name evidence="5" type="ORF">BJ964_006127</name>
</gene>
<evidence type="ECO:0000256" key="1">
    <source>
        <dbReference type="ARBA" id="ARBA00022801"/>
    </source>
</evidence>
<sequence>MPGNLHFTRRPARCRRSGYASTEPGSSRPAVLTPLAGQVAALLGTFGAGDEALLDVLFGRAPTTGTLPFELPSSTAAVEASREDVPNDTTDPLFPYGHGLSI</sequence>
<dbReference type="Gene3D" id="3.40.50.1700">
    <property type="entry name" value="Glycoside hydrolase family 3 C-terminal domain"/>
    <property type="match status" value="1"/>
</dbReference>
<evidence type="ECO:0000313" key="7">
    <source>
        <dbReference type="Proteomes" id="UP000631312"/>
    </source>
</evidence>
<reference evidence="5 6" key="1">
    <citation type="submission" date="2020-08" db="EMBL/GenBank/DDBJ databases">
        <title>Sequencing the genomes of 1000 actinobacteria strains.</title>
        <authorList>
            <person name="Klenk H.-P."/>
        </authorList>
    </citation>
    <scope>NUCLEOTIDE SEQUENCE [LARGE SCALE GENOMIC DNA]</scope>
    <source>
        <strain evidence="5 6">DSM 43150</strain>
    </source>
</reference>
<dbReference type="RefSeq" id="WP_229807210.1">
    <property type="nucleotide sequence ID" value="NZ_BOMP01000124.1"/>
</dbReference>
<reference evidence="4 7" key="2">
    <citation type="submission" date="2021-01" db="EMBL/GenBank/DDBJ databases">
        <title>Whole genome shotgun sequence of Actinoplanes lobatus NBRC 12513.</title>
        <authorList>
            <person name="Komaki H."/>
            <person name="Tamura T."/>
        </authorList>
    </citation>
    <scope>NUCLEOTIDE SEQUENCE [LARGE SCALE GENOMIC DNA]</scope>
    <source>
        <strain evidence="4 7">NBRC 12513</strain>
    </source>
</reference>
<protein>
    <submittedName>
        <fullName evidence="5">ABC-type transport system involved in cytochrome bd biosynthesis fused ATPase/permease subunit</fullName>
    </submittedName>
</protein>
<organism evidence="5 6">
    <name type="scientific">Actinoplanes lobatus</name>
    <dbReference type="NCBI Taxonomy" id="113568"/>
    <lineage>
        <taxon>Bacteria</taxon>
        <taxon>Bacillati</taxon>
        <taxon>Actinomycetota</taxon>
        <taxon>Actinomycetes</taxon>
        <taxon>Micromonosporales</taxon>
        <taxon>Micromonosporaceae</taxon>
        <taxon>Actinoplanes</taxon>
    </lineage>
</organism>
<evidence type="ECO:0000256" key="2">
    <source>
        <dbReference type="SAM" id="MobiDB-lite"/>
    </source>
</evidence>
<feature type="domain" description="Glycoside hydrolase family 3 C-terminal" evidence="3">
    <location>
        <begin position="26"/>
        <end position="101"/>
    </location>
</feature>
<evidence type="ECO:0000313" key="4">
    <source>
        <dbReference type="EMBL" id="GIE44307.1"/>
    </source>
</evidence>
<dbReference type="Proteomes" id="UP000631312">
    <property type="component" value="Unassembled WGS sequence"/>
</dbReference>
<accession>A0A7W7MJ30</accession>
<dbReference type="EMBL" id="BOMP01000124">
    <property type="protein sequence ID" value="GIE44307.1"/>
    <property type="molecule type" value="Genomic_DNA"/>
</dbReference>
<keyword evidence="7" id="KW-1185">Reference proteome</keyword>
<evidence type="ECO:0000313" key="6">
    <source>
        <dbReference type="Proteomes" id="UP000590511"/>
    </source>
</evidence>
<dbReference type="GO" id="GO:0005975">
    <property type="term" value="P:carbohydrate metabolic process"/>
    <property type="evidence" value="ECO:0007669"/>
    <property type="project" value="InterPro"/>
</dbReference>
<dbReference type="GO" id="GO:0004553">
    <property type="term" value="F:hydrolase activity, hydrolyzing O-glycosyl compounds"/>
    <property type="evidence" value="ECO:0007669"/>
    <property type="project" value="InterPro"/>
</dbReference>
<dbReference type="EMBL" id="JACHNC010000001">
    <property type="protein sequence ID" value="MBB4751966.1"/>
    <property type="molecule type" value="Genomic_DNA"/>
</dbReference>
<dbReference type="Proteomes" id="UP000590511">
    <property type="component" value="Unassembled WGS sequence"/>
</dbReference>
<name>A0A7W7MJ30_9ACTN</name>
<keyword evidence="1" id="KW-0378">Hydrolase</keyword>
<proteinExistence type="predicted"/>
<dbReference type="InterPro" id="IPR036881">
    <property type="entry name" value="Glyco_hydro_3_C_sf"/>
</dbReference>